<dbReference type="GO" id="GO:0097014">
    <property type="term" value="C:ciliary plasm"/>
    <property type="evidence" value="ECO:0000314"/>
    <property type="project" value="GeneDB"/>
</dbReference>
<evidence type="ECO:0000256" key="3">
    <source>
        <dbReference type="ARBA" id="ARBA00022679"/>
    </source>
</evidence>
<keyword evidence="6" id="KW-1185">Reference proteome</keyword>
<dbReference type="InParanoid" id="Q386C4"/>
<keyword evidence="2" id="KW-0328">Glycosyltransferase</keyword>
<dbReference type="GO" id="GO:0005739">
    <property type="term" value="C:mitochondrion"/>
    <property type="evidence" value="ECO:0006056"/>
    <property type="project" value="Others"/>
</dbReference>
<dbReference type="InterPro" id="IPR050757">
    <property type="entry name" value="Collagen_mod_GT25"/>
</dbReference>
<dbReference type="CDD" id="cd06532">
    <property type="entry name" value="Glyco_transf_25"/>
    <property type="match status" value="1"/>
</dbReference>
<comment type="similarity">
    <text evidence="1">Belongs to the glycosyltransferase 25 family.</text>
</comment>
<name>Q386C4_TRYB2</name>
<reference evidence="5 6" key="1">
    <citation type="journal article" date="2005" name="Science">
        <title>Comparative genomics of trypanosomatid parasitic protozoa.</title>
        <authorList>
            <person name="El-Sayed N.M."/>
            <person name="Myler P.J."/>
            <person name="Blandin G."/>
            <person name="Berriman M."/>
            <person name="Crabtree J."/>
            <person name="Aggarwal G."/>
            <person name="Caler E."/>
            <person name="Renauld H."/>
            <person name="Worthey E.A."/>
            <person name="Hertz-Fowler C."/>
            <person name="Ghedin E."/>
            <person name="Peacock C."/>
            <person name="Bartholomeu D.C."/>
            <person name="Haas B.J."/>
            <person name="Tran A.N."/>
            <person name="Wortman J.R."/>
            <person name="Alsmark U.C."/>
            <person name="Angiuoli S."/>
            <person name="Anupama A."/>
            <person name="Badger J."/>
            <person name="Bringaud F."/>
            <person name="Cadag E."/>
            <person name="Carlton J.M."/>
            <person name="Cerqueira G.C."/>
            <person name="Creasy T."/>
            <person name="Delcher A.L."/>
            <person name="Djikeng A."/>
            <person name="Embley T.M."/>
            <person name="Hauser C."/>
            <person name="Ivens A.C."/>
            <person name="Kummerfeld S.K."/>
            <person name="Pereira-Leal J.B."/>
            <person name="Nilsson D."/>
            <person name="Peterson J."/>
            <person name="Salzberg S.L."/>
            <person name="Shallom J."/>
            <person name="Silva J.C."/>
            <person name="Sundaram J."/>
            <person name="Westenberger S."/>
            <person name="White O."/>
            <person name="Melville S.E."/>
            <person name="Donelson J.E."/>
            <person name="Andersson B."/>
            <person name="Stuart K.D."/>
            <person name="Hall N."/>
        </authorList>
    </citation>
    <scope>NUCLEOTIDE SEQUENCE [LARGE SCALE GENOMIC DNA]</scope>
    <source>
        <strain evidence="5 6">927/4 GUTat10.1</strain>
    </source>
</reference>
<dbReference type="GO" id="GO:0020023">
    <property type="term" value="C:kinetoplast"/>
    <property type="evidence" value="ECO:0006056"/>
    <property type="project" value="Others"/>
</dbReference>
<sequence>MWGFCKIDKQQREAHYANNYRRPRELDFSVVCGCWCPEKLLTCTFSSIYFNVKDTRPLLVVYINKGKVGVPFLVAQHLSSQQMFCRSVKWFSVFDACYVLNLDRRQDRWAHVQQQLSRAKLETFLRPPAKVTRVSGVDGQALDVEALHRNGLVTDVGYQRFLLPLEEKLFGMDLTPGAIGCALGHRKIWETVVEKRHQCALILEDDVEFHHKFPRLLREVWPRVPSDWGIVHLGGLDLLASGKPPRPFVDVGVRHAYSGHRELTAYVLHHVAAKRCLEHTLPMTWQVDTHICSVVTEDPAAQDSYISDPMTYVFQPSLAIQITSFGTDVQKRPSDNPPLEDAARRMREFVGGGTSVR</sequence>
<feature type="domain" description="Glycosyl transferase family 25" evidence="4">
    <location>
        <begin position="96"/>
        <end position="223"/>
    </location>
</feature>
<evidence type="ECO:0000256" key="2">
    <source>
        <dbReference type="ARBA" id="ARBA00022676"/>
    </source>
</evidence>
<evidence type="ECO:0000256" key="1">
    <source>
        <dbReference type="ARBA" id="ARBA00006721"/>
    </source>
</evidence>
<dbReference type="OrthoDB" id="47375at2759"/>
<dbReference type="Pfam" id="PF01755">
    <property type="entry name" value="Glyco_transf_25"/>
    <property type="match status" value="1"/>
</dbReference>
<reference evidence="5 6" key="2">
    <citation type="journal article" date="2005" name="Science">
        <title>The genome of the African trypanosome Trypanosoma brucei.</title>
        <authorList>
            <person name="Berriman M."/>
            <person name="Ghedin E."/>
            <person name="Hertz-Fowler C."/>
            <person name="Blandin G."/>
            <person name="Renauld H."/>
            <person name="Bartholomeu D.C."/>
            <person name="Lennard N.J."/>
            <person name="Caler E."/>
            <person name="Hamlin N.E."/>
            <person name="Haas B."/>
            <person name="Bohme U."/>
            <person name="Hannick L."/>
            <person name="Aslett M.A."/>
            <person name="Shallom J."/>
            <person name="Marcello L."/>
            <person name="Hou L."/>
            <person name="Wickstead B."/>
            <person name="Alsmark U.C."/>
            <person name="Arrowsmith C."/>
            <person name="Atkin R.J."/>
            <person name="Barron A.J."/>
            <person name="Bringaud F."/>
            <person name="Brooks K."/>
            <person name="Carrington M."/>
            <person name="Cherevach I."/>
            <person name="Chillingworth T.J."/>
            <person name="Churcher C."/>
            <person name="Clark L.N."/>
            <person name="Corton C.H."/>
            <person name="Cronin A."/>
            <person name="Davies R.M."/>
            <person name="Doggett J."/>
            <person name="Djikeng A."/>
            <person name="Feldblyum T."/>
            <person name="Field M.C."/>
            <person name="Fraser A."/>
            <person name="Goodhead I."/>
            <person name="Hance Z."/>
            <person name="Harper D."/>
            <person name="Harris B.R."/>
            <person name="Hauser H."/>
            <person name="Hostetler J."/>
            <person name="Ivens A."/>
            <person name="Jagels K."/>
            <person name="Johnson D."/>
            <person name="Johnson J."/>
            <person name="Jones K."/>
            <person name="Kerhornou A.X."/>
            <person name="Koo H."/>
            <person name="Larke N."/>
            <person name="Landfear S."/>
            <person name="Larkin C."/>
            <person name="Leech V."/>
            <person name="Line A."/>
            <person name="Lord A."/>
            <person name="Macleod A."/>
            <person name="Mooney P.J."/>
            <person name="Moule S."/>
            <person name="Martin D.M."/>
            <person name="Morgan G.W."/>
            <person name="Mungall K."/>
            <person name="Norbertczak H."/>
            <person name="Ormond D."/>
            <person name="Pai G."/>
            <person name="Peacock C.S."/>
            <person name="Peterson J."/>
            <person name="Quail M.A."/>
            <person name="Rabbinowitsch E."/>
            <person name="Rajandream M.A."/>
            <person name="Reitter C."/>
            <person name="Salzberg S.L."/>
            <person name="Sanders M."/>
            <person name="Schobel S."/>
            <person name="Sharp S."/>
            <person name="Simmonds M."/>
            <person name="Simpson A.J."/>
            <person name="Tallon L."/>
            <person name="Turner C.M."/>
            <person name="Tait A."/>
            <person name="Tivey A.R."/>
            <person name="Van Aken S."/>
            <person name="Walker D."/>
            <person name="Wanless D."/>
            <person name="Wang S."/>
            <person name="White B."/>
            <person name="White O."/>
            <person name="Whitehead S."/>
            <person name="Woodward J."/>
            <person name="Wortman J."/>
            <person name="Adams M.D."/>
            <person name="Embley T.M."/>
            <person name="Gull K."/>
            <person name="Ullu E."/>
            <person name="Barry J.D."/>
            <person name="Fairlamb A.H."/>
            <person name="Opperdoes F."/>
            <person name="Barrell B.G."/>
            <person name="Donelson J.E."/>
            <person name="Hall N."/>
            <person name="Fraser C.M."/>
            <person name="Melville S.E."/>
            <person name="El-Sayed N.M."/>
        </authorList>
    </citation>
    <scope>NUCLEOTIDE SEQUENCE [LARGE SCALE GENOMIC DNA]</scope>
    <source>
        <strain evidence="5 6">927/4 GUTat10.1</strain>
    </source>
</reference>
<dbReference type="RefSeq" id="XP_828469.1">
    <property type="nucleotide sequence ID" value="XM_823376.1"/>
</dbReference>
<gene>
    <name evidence="5" type="ORF">Tb11.02.1400</name>
</gene>
<dbReference type="EMBL" id="CH464491">
    <property type="protein sequence ID" value="EAN79357.1"/>
    <property type="molecule type" value="Genomic_DNA"/>
</dbReference>
<evidence type="ECO:0000313" key="6">
    <source>
        <dbReference type="Proteomes" id="UP000008524"/>
    </source>
</evidence>
<proteinExistence type="inferred from homology"/>
<dbReference type="GO" id="GO:0016740">
    <property type="term" value="F:transferase activity"/>
    <property type="evidence" value="ECO:0007669"/>
    <property type="project" value="UniProtKB-KW"/>
</dbReference>
<organism evidence="5 6">
    <name type="scientific">Trypanosoma brucei brucei (strain 927/4 GUTat10.1)</name>
    <dbReference type="NCBI Taxonomy" id="185431"/>
    <lineage>
        <taxon>Eukaryota</taxon>
        <taxon>Discoba</taxon>
        <taxon>Euglenozoa</taxon>
        <taxon>Kinetoplastea</taxon>
        <taxon>Metakinetoplastina</taxon>
        <taxon>Trypanosomatida</taxon>
        <taxon>Trypanosomatidae</taxon>
        <taxon>Trypanosoma</taxon>
    </lineage>
</organism>
<dbReference type="KEGG" id="tbr:Tb11.02.1400"/>
<dbReference type="GO" id="GO:0005737">
    <property type="term" value="C:cytoplasm"/>
    <property type="evidence" value="ECO:0000314"/>
    <property type="project" value="GeneDB"/>
</dbReference>
<protein>
    <submittedName>
        <fullName evidence="5">Glycosyltransferase family-like protein, putative</fullName>
    </submittedName>
</protein>
<dbReference type="Proteomes" id="UP000008524">
    <property type="component" value="Chromosome 11"/>
</dbReference>
<dbReference type="GO" id="GO:0031981">
    <property type="term" value="C:nuclear lumen"/>
    <property type="evidence" value="ECO:0000314"/>
    <property type="project" value="GeneDB"/>
</dbReference>
<evidence type="ECO:0000313" key="5">
    <source>
        <dbReference type="EMBL" id="EAN79357.1"/>
    </source>
</evidence>
<accession>Q386C4</accession>
<dbReference type="PaxDb" id="5691-EAN79357"/>
<dbReference type="GO" id="GO:0009103">
    <property type="term" value="P:lipopolysaccharide biosynthetic process"/>
    <property type="evidence" value="ECO:0000255"/>
    <property type="project" value="GeneDB"/>
</dbReference>
<dbReference type="PANTHER" id="PTHR10730">
    <property type="entry name" value="PROCOLLAGEN-LYSINE,2-OXOGLUTARATE 5-DIOXYGENASE/GLYCOSYLTRANSFERASE 25 FAMILY MEMBER"/>
    <property type="match status" value="1"/>
</dbReference>
<dbReference type="eggNOG" id="KOG4179">
    <property type="taxonomic scope" value="Eukaryota"/>
</dbReference>
<dbReference type="PANTHER" id="PTHR10730:SF53">
    <property type="entry name" value="GLYCOSYLTRANSFERASE 25 FAMILY MEMBER"/>
    <property type="match status" value="1"/>
</dbReference>
<dbReference type="InterPro" id="IPR002654">
    <property type="entry name" value="Glyco_trans_25"/>
</dbReference>
<evidence type="ECO:0000259" key="4">
    <source>
        <dbReference type="Pfam" id="PF01755"/>
    </source>
</evidence>
<dbReference type="GeneID" id="3664844"/>
<dbReference type="AlphaFoldDB" id="Q386C4"/>
<keyword evidence="3" id="KW-0808">Transferase</keyword>